<keyword evidence="1" id="KW-0812">Transmembrane</keyword>
<dbReference type="RefSeq" id="WP_013701534.1">
    <property type="nucleotide sequence ID" value="NC_015385.1"/>
</dbReference>
<gene>
    <name evidence="2" type="ordered locus">Tresu_1342</name>
</gene>
<feature type="transmembrane region" description="Helical" evidence="1">
    <location>
        <begin position="56"/>
        <end position="76"/>
    </location>
</feature>
<keyword evidence="3" id="KW-1185">Reference proteome</keyword>
<feature type="transmembrane region" description="Helical" evidence="1">
    <location>
        <begin position="82"/>
        <end position="105"/>
    </location>
</feature>
<dbReference type="HOGENOM" id="CLU_1337025_0_0_12"/>
<dbReference type="KEGG" id="tsu:Tresu_1342"/>
<sequence length="204" mass="22945">MKKNELYIYIPLSFALLLPVPGRFAYGLIIVFLLYLMSVCGILFKKFAVKFFNAELSNVIVTIMLVSLCILVRQLVIVFSPLIAFVLGIAFFMPAFTSFILGNLYSSSSLSVLFELKNVFVKCSFFCVFALVFFFIRDVFGYGTISFPSPNGIFEIQIFSAENKILPFSFLASIPGAVVLLLLFNALFFKIISSFEIIETSRVD</sequence>
<proteinExistence type="predicted"/>
<evidence type="ECO:0000256" key="1">
    <source>
        <dbReference type="SAM" id="Phobius"/>
    </source>
</evidence>
<dbReference type="GeneID" id="302998502"/>
<dbReference type="eggNOG" id="ENOG5031CUE">
    <property type="taxonomic scope" value="Bacteria"/>
</dbReference>
<feature type="transmembrane region" description="Helical" evidence="1">
    <location>
        <begin position="165"/>
        <end position="188"/>
    </location>
</feature>
<dbReference type="Proteomes" id="UP000006852">
    <property type="component" value="Chromosome"/>
</dbReference>
<evidence type="ECO:0000313" key="3">
    <source>
        <dbReference type="Proteomes" id="UP000006852"/>
    </source>
</evidence>
<reference evidence="2 3" key="1">
    <citation type="journal article" date="2011" name="Stand. Genomic Sci.">
        <title>Complete genome sequence of Treponema succinifaciens type strain (6091).</title>
        <authorList>
            <person name="Han C."/>
            <person name="Gronow S."/>
            <person name="Teshima H."/>
            <person name="Lapidus A."/>
            <person name="Nolan M."/>
            <person name="Lucas S."/>
            <person name="Hammon N."/>
            <person name="Deshpande S."/>
            <person name="Cheng J.F."/>
            <person name="Zeytun A."/>
            <person name="Tapia R."/>
            <person name="Goodwin L."/>
            <person name="Pitluck S."/>
            <person name="Liolios K."/>
            <person name="Pagani I."/>
            <person name="Ivanova N."/>
            <person name="Mavromatis K."/>
            <person name="Mikhailova N."/>
            <person name="Huntemann M."/>
            <person name="Pati A."/>
            <person name="Chen A."/>
            <person name="Palaniappan K."/>
            <person name="Land M."/>
            <person name="Hauser L."/>
            <person name="Brambilla E.M."/>
            <person name="Rohde M."/>
            <person name="Goker M."/>
            <person name="Woyke T."/>
            <person name="Bristow J."/>
            <person name="Eisen J.A."/>
            <person name="Markowitz V."/>
            <person name="Hugenholtz P."/>
            <person name="Kyrpides N.C."/>
            <person name="Klenk H.P."/>
            <person name="Detter J.C."/>
        </authorList>
    </citation>
    <scope>NUCLEOTIDE SEQUENCE [LARGE SCALE GENOMIC DNA]</scope>
    <source>
        <strain evidence="3">ATCC 33096 / DSM 2489 / 6091</strain>
    </source>
</reference>
<reference evidence="3" key="2">
    <citation type="submission" date="2011-04" db="EMBL/GenBank/DDBJ databases">
        <title>The complete genome of chromosome of Treponema succinifaciens DSM 2489.</title>
        <authorList>
            <person name="Lucas S."/>
            <person name="Copeland A."/>
            <person name="Lapidus A."/>
            <person name="Bruce D."/>
            <person name="Goodwin L."/>
            <person name="Pitluck S."/>
            <person name="Peters L."/>
            <person name="Kyrpides N."/>
            <person name="Mavromatis K."/>
            <person name="Ivanova N."/>
            <person name="Ovchinnikova G."/>
            <person name="Teshima H."/>
            <person name="Detter J.C."/>
            <person name="Tapia R."/>
            <person name="Han C."/>
            <person name="Land M."/>
            <person name="Hauser L."/>
            <person name="Markowitz V."/>
            <person name="Cheng J.-F."/>
            <person name="Hugenholtz P."/>
            <person name="Woyke T."/>
            <person name="Wu D."/>
            <person name="Gronow S."/>
            <person name="Wellnitz S."/>
            <person name="Brambilla E."/>
            <person name="Klenk H.-P."/>
            <person name="Eisen J.A."/>
        </authorList>
    </citation>
    <scope>NUCLEOTIDE SEQUENCE [LARGE SCALE GENOMIC DNA]</scope>
    <source>
        <strain evidence="3">ATCC 33096 / DSM 2489 / 6091</strain>
    </source>
</reference>
<dbReference type="OrthoDB" id="361812at2"/>
<accession>F2NS13</accession>
<keyword evidence="1" id="KW-1133">Transmembrane helix</keyword>
<keyword evidence="1" id="KW-0472">Membrane</keyword>
<dbReference type="AlphaFoldDB" id="F2NS13"/>
<name>F2NS13_TRES6</name>
<dbReference type="STRING" id="869209.Tresu_1342"/>
<protein>
    <submittedName>
        <fullName evidence="2">Uncharacterized protein</fullName>
    </submittedName>
</protein>
<evidence type="ECO:0000313" key="2">
    <source>
        <dbReference type="EMBL" id="AEB14249.1"/>
    </source>
</evidence>
<feature type="transmembrane region" description="Helical" evidence="1">
    <location>
        <begin position="24"/>
        <end position="44"/>
    </location>
</feature>
<dbReference type="EMBL" id="CP002631">
    <property type="protein sequence ID" value="AEB14249.1"/>
    <property type="molecule type" value="Genomic_DNA"/>
</dbReference>
<organism evidence="2 3">
    <name type="scientific">Treponema succinifaciens (strain ATCC 33096 / DSM 2489 / 6091)</name>
    <dbReference type="NCBI Taxonomy" id="869209"/>
    <lineage>
        <taxon>Bacteria</taxon>
        <taxon>Pseudomonadati</taxon>
        <taxon>Spirochaetota</taxon>
        <taxon>Spirochaetia</taxon>
        <taxon>Spirochaetales</taxon>
        <taxon>Treponemataceae</taxon>
        <taxon>Treponema</taxon>
    </lineage>
</organism>
<feature type="transmembrane region" description="Helical" evidence="1">
    <location>
        <begin position="125"/>
        <end position="145"/>
    </location>
</feature>